<sequence>MAAHINHKLIWFHASQPDSKTKNAFGLRNAFLVQHENRYRRCGQSFLSPGRFSSRQQQNMDDTTAAISCFTKNQETKKISLFTSSAESSEM</sequence>
<gene>
    <name evidence="1" type="ORF">LYPA_23C016583</name>
</gene>
<name>A0A485NAZ8_LYNPA</name>
<evidence type="ECO:0000313" key="1">
    <source>
        <dbReference type="EMBL" id="VFV30480.1"/>
    </source>
</evidence>
<organism evidence="1 2">
    <name type="scientific">Lynx pardinus</name>
    <name type="common">Iberian lynx</name>
    <name type="synonym">Felis pardina</name>
    <dbReference type="NCBI Taxonomy" id="191816"/>
    <lineage>
        <taxon>Eukaryota</taxon>
        <taxon>Metazoa</taxon>
        <taxon>Chordata</taxon>
        <taxon>Craniata</taxon>
        <taxon>Vertebrata</taxon>
        <taxon>Euteleostomi</taxon>
        <taxon>Mammalia</taxon>
        <taxon>Eutheria</taxon>
        <taxon>Laurasiatheria</taxon>
        <taxon>Carnivora</taxon>
        <taxon>Feliformia</taxon>
        <taxon>Felidae</taxon>
        <taxon>Felinae</taxon>
        <taxon>Lynx</taxon>
    </lineage>
</organism>
<keyword evidence="2" id="KW-1185">Reference proteome</keyword>
<dbReference type="AlphaFoldDB" id="A0A485NAZ8"/>
<evidence type="ECO:0000313" key="2">
    <source>
        <dbReference type="Proteomes" id="UP000386466"/>
    </source>
</evidence>
<protein>
    <submittedName>
        <fullName evidence="1">Uncharacterized protein</fullName>
    </submittedName>
</protein>
<dbReference type="Proteomes" id="UP000386466">
    <property type="component" value="Unassembled WGS sequence"/>
</dbReference>
<proteinExistence type="predicted"/>
<dbReference type="EMBL" id="CAAGRJ010014363">
    <property type="protein sequence ID" value="VFV30480.1"/>
    <property type="molecule type" value="Genomic_DNA"/>
</dbReference>
<accession>A0A485NAZ8</accession>
<reference evidence="1 2" key="1">
    <citation type="submission" date="2019-01" db="EMBL/GenBank/DDBJ databases">
        <authorList>
            <person name="Alioto T."/>
            <person name="Alioto T."/>
        </authorList>
    </citation>
    <scope>NUCLEOTIDE SEQUENCE [LARGE SCALE GENOMIC DNA]</scope>
</reference>